<evidence type="ECO:0000313" key="2">
    <source>
        <dbReference type="EMBL" id="KAK2184012.1"/>
    </source>
</evidence>
<proteinExistence type="predicted"/>
<sequence length="133" mass="14998">MINKTCLAWPWCQRWWSGRWHSWAGALSPANTAHHSSPLRPLFAPRRPRDMGSGEGSGEGGLCPGLLWAILWFIGLIFIAWPVGFFIAWLYIFLLPFGACITPIKDLCDALLKLVQFPFTFAQNMVNMKPCCS</sequence>
<dbReference type="PANTHER" id="PTHR39948:SF1">
    <property type="entry name" value="GEO11419P1"/>
    <property type="match status" value="1"/>
</dbReference>
<gene>
    <name evidence="2" type="ORF">NP493_286g02038</name>
</gene>
<keyword evidence="1" id="KW-1133">Transmembrane helix</keyword>
<dbReference type="PANTHER" id="PTHR39948">
    <property type="entry name" value="GEO11419P1"/>
    <property type="match status" value="1"/>
</dbReference>
<organism evidence="2 3">
    <name type="scientific">Ridgeia piscesae</name>
    <name type="common">Tubeworm</name>
    <dbReference type="NCBI Taxonomy" id="27915"/>
    <lineage>
        <taxon>Eukaryota</taxon>
        <taxon>Metazoa</taxon>
        <taxon>Spiralia</taxon>
        <taxon>Lophotrochozoa</taxon>
        <taxon>Annelida</taxon>
        <taxon>Polychaeta</taxon>
        <taxon>Sedentaria</taxon>
        <taxon>Canalipalpata</taxon>
        <taxon>Sabellida</taxon>
        <taxon>Siboglinidae</taxon>
        <taxon>Ridgeia</taxon>
    </lineage>
</organism>
<evidence type="ECO:0000256" key="1">
    <source>
        <dbReference type="SAM" id="Phobius"/>
    </source>
</evidence>
<dbReference type="AlphaFoldDB" id="A0AAD9NWZ5"/>
<name>A0AAD9NWZ5_RIDPI</name>
<feature type="transmembrane region" description="Helical" evidence="1">
    <location>
        <begin position="66"/>
        <end position="95"/>
    </location>
</feature>
<keyword evidence="1" id="KW-0472">Membrane</keyword>
<dbReference type="EMBL" id="JAODUO010000286">
    <property type="protein sequence ID" value="KAK2184012.1"/>
    <property type="molecule type" value="Genomic_DNA"/>
</dbReference>
<comment type="caution">
    <text evidence="2">The sequence shown here is derived from an EMBL/GenBank/DDBJ whole genome shotgun (WGS) entry which is preliminary data.</text>
</comment>
<evidence type="ECO:0000313" key="3">
    <source>
        <dbReference type="Proteomes" id="UP001209878"/>
    </source>
</evidence>
<reference evidence="2" key="1">
    <citation type="journal article" date="2023" name="Mol. Biol. Evol.">
        <title>Third-Generation Sequencing Reveals the Adaptive Role of the Epigenome in Three Deep-Sea Polychaetes.</title>
        <authorList>
            <person name="Perez M."/>
            <person name="Aroh O."/>
            <person name="Sun Y."/>
            <person name="Lan Y."/>
            <person name="Juniper S.K."/>
            <person name="Young C.R."/>
            <person name="Angers B."/>
            <person name="Qian P.Y."/>
        </authorList>
    </citation>
    <scope>NUCLEOTIDE SEQUENCE</scope>
    <source>
        <strain evidence="2">R07B-5</strain>
    </source>
</reference>
<keyword evidence="3" id="KW-1185">Reference proteome</keyword>
<accession>A0AAD9NWZ5</accession>
<protein>
    <submittedName>
        <fullName evidence="2">Uncharacterized protein</fullName>
    </submittedName>
</protein>
<dbReference type="Proteomes" id="UP001209878">
    <property type="component" value="Unassembled WGS sequence"/>
</dbReference>
<keyword evidence="1" id="KW-0812">Transmembrane</keyword>